<keyword evidence="7" id="KW-0227">DNA damage</keyword>
<evidence type="ECO:0000256" key="2">
    <source>
        <dbReference type="ARBA" id="ARBA00006521"/>
    </source>
</evidence>
<dbReference type="InterPro" id="IPR005273">
    <property type="entry name" value="Ura-DNA_glyco_family4"/>
</dbReference>
<keyword evidence="6" id="KW-0479">Metal-binding</keyword>
<dbReference type="EMBL" id="NBUC01000059">
    <property type="protein sequence ID" value="PLU05655.1"/>
    <property type="molecule type" value="Genomic_DNA"/>
</dbReference>
<organism evidence="15">
    <name type="scientific">Sinorhizobium medicae</name>
    <dbReference type="NCBI Taxonomy" id="110321"/>
    <lineage>
        <taxon>Bacteria</taxon>
        <taxon>Pseudomonadati</taxon>
        <taxon>Pseudomonadota</taxon>
        <taxon>Alphaproteobacteria</taxon>
        <taxon>Hyphomicrobiales</taxon>
        <taxon>Rhizobiaceae</taxon>
        <taxon>Sinorhizobium/Ensifer group</taxon>
        <taxon>Sinorhizobium</taxon>
    </lineage>
</organism>
<dbReference type="InterPro" id="IPR036895">
    <property type="entry name" value="Uracil-DNA_glycosylase-like_sf"/>
</dbReference>
<dbReference type="SMART" id="SM00987">
    <property type="entry name" value="UreE_C"/>
    <property type="match status" value="1"/>
</dbReference>
<sequence length="289" mass="31904">MISANDLSPSELAALLAFHAEAGVEWLIEEEPLDRLAEFEAMRMRRTESRAAPQANEMAAERRQPVPETTARERAQAAPTARPPVVAIPDEQAIKEAQFVAGAARSLGELRTAMEAFSGCNLRNSARNLVFAEGSAASGVMIIGPMPYADDDRDGHPFAGRHGQMLERMLFGIGLSRDDVLLTNTVPWRPPGNRVPSAREADICRPFIERQIELAEPKQLLLLGNFTARFFFGGAEMIHQLRGEWRELTFAGTSIPALATLHPQDLIAAPINKRFAWLDLLAFKSRPEL</sequence>
<feature type="domain" description="Uracil-DNA glycosylase-like" evidence="13">
    <location>
        <begin position="131"/>
        <end position="281"/>
    </location>
</feature>
<evidence type="ECO:0000256" key="5">
    <source>
        <dbReference type="ARBA" id="ARBA00022485"/>
    </source>
</evidence>
<dbReference type="OMA" id="HFHADAG"/>
<keyword evidence="8" id="KW-0378">Hydrolase</keyword>
<dbReference type="SUPFAM" id="SSF52141">
    <property type="entry name" value="Uracil-DNA glycosylase-like"/>
    <property type="match status" value="1"/>
</dbReference>
<evidence type="ECO:0000256" key="10">
    <source>
        <dbReference type="ARBA" id="ARBA00023014"/>
    </source>
</evidence>
<evidence type="ECO:0000256" key="8">
    <source>
        <dbReference type="ARBA" id="ARBA00022801"/>
    </source>
</evidence>
<evidence type="ECO:0000256" key="1">
    <source>
        <dbReference type="ARBA" id="ARBA00001400"/>
    </source>
</evidence>
<dbReference type="Proteomes" id="UP000507954">
    <property type="component" value="Unassembled WGS sequence"/>
</dbReference>
<evidence type="ECO:0000259" key="13">
    <source>
        <dbReference type="SMART" id="SM00986"/>
    </source>
</evidence>
<dbReference type="EC" id="3.2.2.27" evidence="3"/>
<dbReference type="AlphaFoldDB" id="A0A508XB99"/>
<comment type="similarity">
    <text evidence="2">Belongs to the uracil-DNA glycosylase (UDG) superfamily. Type 4 (UDGa) family.</text>
</comment>
<keyword evidence="5" id="KW-0004">4Fe-4S</keyword>
<keyword evidence="10" id="KW-0411">Iron-sulfur</keyword>
<dbReference type="GeneID" id="61609923"/>
<name>A0A508XB99_9HYPH</name>
<dbReference type="SMART" id="SM00986">
    <property type="entry name" value="UDG"/>
    <property type="match status" value="1"/>
</dbReference>
<proteinExistence type="inferred from homology"/>
<dbReference type="EMBL" id="CABFNB010000161">
    <property type="protein sequence ID" value="VTZ65604.1"/>
    <property type="molecule type" value="Genomic_DNA"/>
</dbReference>
<dbReference type="InterPro" id="IPR005122">
    <property type="entry name" value="Uracil-DNA_glycosylase-like"/>
</dbReference>
<evidence type="ECO:0000313" key="15">
    <source>
        <dbReference type="EMBL" id="VTZ65604.1"/>
    </source>
</evidence>
<evidence type="ECO:0000256" key="7">
    <source>
        <dbReference type="ARBA" id="ARBA00022763"/>
    </source>
</evidence>
<comment type="catalytic activity">
    <reaction evidence="1">
        <text>Hydrolyzes single-stranded DNA or mismatched double-stranded DNA and polynucleotides, releasing free uracil.</text>
        <dbReference type="EC" id="3.2.2.27"/>
    </reaction>
</comment>
<evidence type="ECO:0000256" key="3">
    <source>
        <dbReference type="ARBA" id="ARBA00012030"/>
    </source>
</evidence>
<dbReference type="GO" id="GO:0004844">
    <property type="term" value="F:uracil DNA N-glycosylase activity"/>
    <property type="evidence" value="ECO:0007669"/>
    <property type="project" value="UniProtKB-EC"/>
</dbReference>
<dbReference type="GO" id="GO:0051539">
    <property type="term" value="F:4 iron, 4 sulfur cluster binding"/>
    <property type="evidence" value="ECO:0007669"/>
    <property type="project" value="UniProtKB-KW"/>
</dbReference>
<dbReference type="RefSeq" id="WP_011974849.1">
    <property type="nucleotide sequence ID" value="NZ_ATYC01000022.1"/>
</dbReference>
<keyword evidence="16" id="KW-1185">Reference proteome</keyword>
<protein>
    <recommendedName>
        <fullName evidence="4">Type-4 uracil-DNA glycosylase</fullName>
        <ecNumber evidence="3">3.2.2.27</ecNumber>
    </recommendedName>
</protein>
<dbReference type="InterPro" id="IPR051536">
    <property type="entry name" value="UDG_Type-4/5"/>
</dbReference>
<dbReference type="Gene3D" id="3.40.470.10">
    <property type="entry name" value="Uracil-DNA glycosylase-like domain"/>
    <property type="match status" value="1"/>
</dbReference>
<evidence type="ECO:0000256" key="12">
    <source>
        <dbReference type="SAM" id="MobiDB-lite"/>
    </source>
</evidence>
<reference evidence="15" key="3">
    <citation type="submission" date="2019-06" db="EMBL/GenBank/DDBJ databases">
        <authorList>
            <person name="Le Quere A."/>
            <person name="Colella S."/>
        </authorList>
    </citation>
    <scope>NUCLEOTIDE SEQUENCE</scope>
    <source>
        <strain evidence="15">EmedicaeMD41</strain>
    </source>
</reference>
<evidence type="ECO:0000313" key="16">
    <source>
        <dbReference type="Proteomes" id="UP001190825"/>
    </source>
</evidence>
<feature type="region of interest" description="Disordered" evidence="12">
    <location>
        <begin position="47"/>
        <end position="82"/>
    </location>
</feature>
<dbReference type="GO" id="GO:0046872">
    <property type="term" value="F:metal ion binding"/>
    <property type="evidence" value="ECO:0007669"/>
    <property type="project" value="UniProtKB-KW"/>
</dbReference>
<dbReference type="PANTHER" id="PTHR33693">
    <property type="entry name" value="TYPE-5 URACIL-DNA GLYCOSYLASE"/>
    <property type="match status" value="1"/>
</dbReference>
<evidence type="ECO:0000313" key="14">
    <source>
        <dbReference type="EMBL" id="PLU05655.1"/>
    </source>
</evidence>
<reference evidence="14 16" key="2">
    <citation type="journal article" date="2018" name="FEMS Microbiol. Ecol.">
        <title>Co-invading symbiotic mutualists of Medicago polymorpha retain high ancestral diversity and contain diverse accessory genomes.</title>
        <authorList>
            <person name="Porter S.S."/>
            <person name="Faber-Hammond J.J."/>
            <person name="Friesen M.L."/>
        </authorList>
    </citation>
    <scope>NUCLEOTIDE SEQUENCE [LARGE SCALE GENOMIC DNA]</scope>
    <source>
        <strain evidence="14 16">Str16</strain>
    </source>
</reference>
<keyword evidence="9" id="KW-0408">Iron</keyword>
<dbReference type="Proteomes" id="UP001190825">
    <property type="component" value="Unassembled WGS sequence"/>
</dbReference>
<gene>
    <name evidence="14" type="ORF">BMJ33_08395</name>
    <name evidence="15" type="ORF">EMEDMD4_90096</name>
</gene>
<dbReference type="CDD" id="cd10030">
    <property type="entry name" value="UDG-F4_TTUDGA_SPO1dp_like"/>
    <property type="match status" value="1"/>
</dbReference>
<feature type="compositionally biased region" description="Basic and acidic residues" evidence="12">
    <location>
        <begin position="59"/>
        <end position="75"/>
    </location>
</feature>
<evidence type="ECO:0000256" key="9">
    <source>
        <dbReference type="ARBA" id="ARBA00023004"/>
    </source>
</evidence>
<keyword evidence="11" id="KW-0234">DNA repair</keyword>
<evidence type="ECO:0000256" key="4">
    <source>
        <dbReference type="ARBA" id="ARBA00019403"/>
    </source>
</evidence>
<dbReference type="GO" id="GO:0006281">
    <property type="term" value="P:DNA repair"/>
    <property type="evidence" value="ECO:0007669"/>
    <property type="project" value="UniProtKB-KW"/>
</dbReference>
<evidence type="ECO:0000256" key="11">
    <source>
        <dbReference type="ARBA" id="ARBA00023204"/>
    </source>
</evidence>
<accession>A0A508XB99</accession>
<dbReference type="NCBIfam" id="TIGR00758">
    <property type="entry name" value="UDG_fam4"/>
    <property type="match status" value="1"/>
</dbReference>
<reference evidence="14" key="1">
    <citation type="submission" date="2017-04" db="EMBL/GenBank/DDBJ databases">
        <authorList>
            <person name="Porter S."/>
            <person name="Friesen M.L."/>
            <person name="Faber-Hammond J."/>
        </authorList>
    </citation>
    <scope>NUCLEOTIDE SEQUENCE</scope>
    <source>
        <strain evidence="14">Str16</strain>
    </source>
</reference>
<dbReference type="Pfam" id="PF03167">
    <property type="entry name" value="UDG"/>
    <property type="match status" value="1"/>
</dbReference>
<dbReference type="PANTHER" id="PTHR33693:SF1">
    <property type="entry name" value="TYPE-4 URACIL-DNA GLYCOSYLASE"/>
    <property type="match status" value="1"/>
</dbReference>
<evidence type="ECO:0000256" key="6">
    <source>
        <dbReference type="ARBA" id="ARBA00022723"/>
    </source>
</evidence>